<protein>
    <submittedName>
        <fullName evidence="2">DNA-binding protein</fullName>
    </submittedName>
</protein>
<feature type="region of interest" description="Disordered" evidence="1">
    <location>
        <begin position="315"/>
        <end position="344"/>
    </location>
</feature>
<dbReference type="PIRSF" id="PIRSF015268">
    <property type="entry name" value="Virulence_RhuM"/>
    <property type="match status" value="1"/>
</dbReference>
<dbReference type="STRING" id="443610.VE25_16630"/>
<feature type="compositionally biased region" description="Basic and acidic residues" evidence="1">
    <location>
        <begin position="315"/>
        <end position="325"/>
    </location>
</feature>
<dbReference type="PATRIC" id="fig|443610.3.peg.1619"/>
<proteinExistence type="predicted"/>
<dbReference type="EMBL" id="JZEX01000138">
    <property type="protein sequence ID" value="KKB10711.1"/>
    <property type="molecule type" value="Genomic_DNA"/>
</dbReference>
<dbReference type="GO" id="GO:0003677">
    <property type="term" value="F:DNA binding"/>
    <property type="evidence" value="ECO:0007669"/>
    <property type="project" value="UniProtKB-KW"/>
</dbReference>
<dbReference type="Proteomes" id="UP000033632">
    <property type="component" value="Unassembled WGS sequence"/>
</dbReference>
<accession>A0A0F5FPE1</accession>
<name>A0A0F5FPE1_9HYPH</name>
<dbReference type="PANTHER" id="PTHR35810">
    <property type="entry name" value="CYTOPLASMIC PROTEIN-RELATED"/>
    <property type="match status" value="1"/>
</dbReference>
<dbReference type="RefSeq" id="WP_046109782.1">
    <property type="nucleotide sequence ID" value="NZ_JZEX01000138.1"/>
</dbReference>
<organism evidence="2 3">
    <name type="scientific">Devosia geojensis</name>
    <dbReference type="NCBI Taxonomy" id="443610"/>
    <lineage>
        <taxon>Bacteria</taxon>
        <taxon>Pseudomonadati</taxon>
        <taxon>Pseudomonadota</taxon>
        <taxon>Alphaproteobacteria</taxon>
        <taxon>Hyphomicrobiales</taxon>
        <taxon>Devosiaceae</taxon>
        <taxon>Devosia</taxon>
    </lineage>
</organism>
<comment type="caution">
    <text evidence="2">The sequence shown here is derived from an EMBL/GenBank/DDBJ whole genome shotgun (WGS) entry which is preliminary data.</text>
</comment>
<keyword evidence="3" id="KW-1185">Reference proteome</keyword>
<gene>
    <name evidence="2" type="ORF">VE25_16630</name>
</gene>
<dbReference type="PANTHER" id="PTHR35810:SF1">
    <property type="entry name" value="CYTOPLASMIC PROTEIN"/>
    <property type="match status" value="1"/>
</dbReference>
<dbReference type="InterPro" id="IPR011204">
    <property type="entry name" value="Virulence_RhuM-like"/>
</dbReference>
<evidence type="ECO:0000313" key="2">
    <source>
        <dbReference type="EMBL" id="KKB10711.1"/>
    </source>
</evidence>
<sequence length="344" mass="39286">MDEADNGPVHLIEDGASGNRFLVYGTEKGLRLDIRYEGETLWMTQAQIAELFGRDQSVISRHIGNVLEEGELAEEGNMHKVHIAGATRPVTLYSLDMVISVGYRVSSQQATVFRRWATSILVQFAKKGFVVDAPRLKQPESIDRIAELREIIRDIRSDEANVYRELRRICSLCQDYDPDSEAAREFYQRTQAKLVCAVTSHTPAEIIANRADHNLPNIGLQSWQNDNIRKTDVTISKNYLAEGEVRELNRLTTILLDIFEDQLDMGRLVVMRDAQTLLDQQLRQLGRGVLRAGGSVKASEAKRIAEEHYEKFDRQRRLERQREADESISNLVKEARNLPKSPRR</sequence>
<evidence type="ECO:0000256" key="1">
    <source>
        <dbReference type="SAM" id="MobiDB-lite"/>
    </source>
</evidence>
<keyword evidence="2" id="KW-0238">DNA-binding</keyword>
<dbReference type="AlphaFoldDB" id="A0A0F5FPE1"/>
<dbReference type="OrthoDB" id="9802752at2"/>
<dbReference type="Pfam" id="PF13310">
    <property type="entry name" value="Virulence_RhuM"/>
    <property type="match status" value="1"/>
</dbReference>
<reference evidence="2 3" key="1">
    <citation type="submission" date="2015-03" db="EMBL/GenBank/DDBJ databases">
        <authorList>
            <person name="Hassan Y.I."/>
            <person name="Lepp D."/>
            <person name="Li X.-Z."/>
            <person name="Zhou T."/>
        </authorList>
    </citation>
    <scope>NUCLEOTIDE SEQUENCE [LARGE SCALE GENOMIC DNA]</scope>
    <source>
        <strain evidence="2 3">BD-c194</strain>
    </source>
</reference>
<evidence type="ECO:0000313" key="3">
    <source>
        <dbReference type="Proteomes" id="UP000033632"/>
    </source>
</evidence>